<reference evidence="2 3" key="1">
    <citation type="journal article" date="2018" name="PLoS Pathog.">
        <title>Evolution of structural diversity of trichothecenes, a family of toxins produced by plant pathogenic and entomopathogenic fungi.</title>
        <authorList>
            <person name="Proctor R.H."/>
            <person name="McCormick S.P."/>
            <person name="Kim H.S."/>
            <person name="Cardoza R.E."/>
            <person name="Stanley A.M."/>
            <person name="Lindo L."/>
            <person name="Kelly A."/>
            <person name="Brown D.W."/>
            <person name="Lee T."/>
            <person name="Vaughan M.M."/>
            <person name="Alexander N.J."/>
            <person name="Busman M."/>
            <person name="Gutierrez S."/>
        </authorList>
    </citation>
    <scope>NUCLEOTIDE SEQUENCE [LARGE SCALE GENOMIC DNA]</scope>
    <source>
        <strain evidence="2 3">IBT 40837</strain>
    </source>
</reference>
<dbReference type="OrthoDB" id="3257981at2759"/>
<dbReference type="InterPro" id="IPR032675">
    <property type="entry name" value="LRR_dom_sf"/>
</dbReference>
<evidence type="ECO:0000313" key="3">
    <source>
        <dbReference type="Proteomes" id="UP000266272"/>
    </source>
</evidence>
<comment type="caution">
    <text evidence="2">The sequence shown here is derived from an EMBL/GenBank/DDBJ whole genome shotgun (WGS) entry which is preliminary data.</text>
</comment>
<organism evidence="2 3">
    <name type="scientific">Trichoderma arundinaceum</name>
    <dbReference type="NCBI Taxonomy" id="490622"/>
    <lineage>
        <taxon>Eukaryota</taxon>
        <taxon>Fungi</taxon>
        <taxon>Dikarya</taxon>
        <taxon>Ascomycota</taxon>
        <taxon>Pezizomycotina</taxon>
        <taxon>Sordariomycetes</taxon>
        <taxon>Hypocreomycetidae</taxon>
        <taxon>Hypocreales</taxon>
        <taxon>Hypocreaceae</taxon>
        <taxon>Trichoderma</taxon>
    </lineage>
</organism>
<protein>
    <recommendedName>
        <fullName evidence="4">F-box domain-containing protein</fullName>
    </recommendedName>
</protein>
<proteinExistence type="predicted"/>
<feature type="region of interest" description="Disordered" evidence="1">
    <location>
        <begin position="1"/>
        <end position="22"/>
    </location>
</feature>
<accession>A0A395NTI9</accession>
<gene>
    <name evidence="2" type="ORF">TARUN_2855</name>
</gene>
<dbReference type="AlphaFoldDB" id="A0A395NTI9"/>
<sequence length="630" mass="71996">MSTRDKEAGLGPPHPLKSHGSSPNLISSPLLALPSEIIREIVDLLADDNATLSALALVNSDCRHLARSRQFADIRIDYGRRSPQLLNHLSSEVKTRANITSVITCPPFIGPYIRRITVNPKLNSLEDACQDLLESTRGHMTILTQAQRAEKRQKAKDRYLTIYRNPLLIALTRAMPNLEALSWFDMACLDENFFRTVASLPIQHLKLEARIVAPYRLEPPLVPPAIPLRSLDLDIAICRDRCHEGGIADYPGVRTKISLSPFITTFLQICSGTLESLTLKHRQRGQSSFSLENVTFDRLQYLSMRDTLTYPDPEAWSHLLTPRLKHLELPLRGLDNFEQFISTCQRLPNLETLVVPDLYSVDTETAGPIINFISLHHRIRKLSINYGRPQVMNNQLLPLLSNGEWSYLTSLSLSWRGPEMEEETSLRIAYVTPESLDAINSISSLEQLCLGAGEFAGWRHQWLIDHNEIRSRLRGLEKLKRLAFSRDTYNNLDNLDEESSRHVERYYKDRMVTPAVRHDAFMMPHLDNVEGNHDDAESIEGDDGNIIPNSIIWERAHRNRMLWEAERYAAVFPRLHWIYCGQLPISIRTKQESKGTVYVATPLGKARDPSWLDLARTFEMEKDDWSKPFT</sequence>
<keyword evidence="3" id="KW-1185">Reference proteome</keyword>
<name>A0A395NTI9_TRIAR</name>
<evidence type="ECO:0008006" key="4">
    <source>
        <dbReference type="Google" id="ProtNLM"/>
    </source>
</evidence>
<evidence type="ECO:0000313" key="2">
    <source>
        <dbReference type="EMBL" id="RFU79400.1"/>
    </source>
</evidence>
<dbReference type="EMBL" id="PXOA01000160">
    <property type="protein sequence ID" value="RFU79400.1"/>
    <property type="molecule type" value="Genomic_DNA"/>
</dbReference>
<evidence type="ECO:0000256" key="1">
    <source>
        <dbReference type="SAM" id="MobiDB-lite"/>
    </source>
</evidence>
<dbReference type="Proteomes" id="UP000266272">
    <property type="component" value="Unassembled WGS sequence"/>
</dbReference>
<dbReference type="Gene3D" id="3.80.10.10">
    <property type="entry name" value="Ribonuclease Inhibitor"/>
    <property type="match status" value="1"/>
</dbReference>
<dbReference type="SUPFAM" id="SSF52047">
    <property type="entry name" value="RNI-like"/>
    <property type="match status" value="1"/>
</dbReference>